<feature type="coiled-coil region" evidence="1">
    <location>
        <begin position="735"/>
        <end position="860"/>
    </location>
</feature>
<gene>
    <name evidence="2" type="ORF">VFPPC_01932</name>
</gene>
<evidence type="ECO:0000256" key="1">
    <source>
        <dbReference type="SAM" id="Coils"/>
    </source>
</evidence>
<evidence type="ECO:0000313" key="3">
    <source>
        <dbReference type="Proteomes" id="UP000078397"/>
    </source>
</evidence>
<organism evidence="2 3">
    <name type="scientific">Pochonia chlamydosporia 170</name>
    <dbReference type="NCBI Taxonomy" id="1380566"/>
    <lineage>
        <taxon>Eukaryota</taxon>
        <taxon>Fungi</taxon>
        <taxon>Dikarya</taxon>
        <taxon>Ascomycota</taxon>
        <taxon>Pezizomycotina</taxon>
        <taxon>Sordariomycetes</taxon>
        <taxon>Hypocreomycetidae</taxon>
        <taxon>Hypocreales</taxon>
        <taxon>Clavicipitaceae</taxon>
        <taxon>Pochonia</taxon>
    </lineage>
</organism>
<reference evidence="2 3" key="1">
    <citation type="journal article" date="2016" name="PLoS Pathog.">
        <title>Biosynthesis of antibiotic leucinostatins in bio-control fungus Purpureocillium lilacinum and their inhibition on phytophthora revealed by genome mining.</title>
        <authorList>
            <person name="Wang G."/>
            <person name="Liu Z."/>
            <person name="Lin R."/>
            <person name="Li E."/>
            <person name="Mao Z."/>
            <person name="Ling J."/>
            <person name="Yang Y."/>
            <person name="Yin W.B."/>
            <person name="Xie B."/>
        </authorList>
    </citation>
    <scope>NUCLEOTIDE SEQUENCE [LARGE SCALE GENOMIC DNA]</scope>
    <source>
        <strain evidence="2">170</strain>
    </source>
</reference>
<dbReference type="Proteomes" id="UP000078397">
    <property type="component" value="Unassembled WGS sequence"/>
</dbReference>
<keyword evidence="3" id="KW-1185">Reference proteome</keyword>
<comment type="caution">
    <text evidence="2">The sequence shown here is derived from an EMBL/GenBank/DDBJ whole genome shotgun (WGS) entry which is preliminary data.</text>
</comment>
<sequence>MRNTGLGVVSRRIRAEKALKHLGTARIEVDTLCFPDSDGPNIENVKRLSSLFRLQRDLDPGELQNRIPAVIDENDLREALSASGLSQDSLLSNGRDYPTLHFRRNFRLNCLRGEDRVEAVKQVFRSSDVRWVVDLFAADISNEAKRDIVEEYASERKLDDGEVYYKIREYQGIFGQEQPHFEQRWLARLATLPDSKTKKDCFDQLTGHPKFSRAFDAFHPIPALYCGLRLSVVSKMISMRCHEELVAYLRHIKNFWYDDIFDGNEAAMKRLDKQSVLALELKAPGACQKDARGLYGRVHGGEILSAFSQAERELIWSKICSATTERLIPSLRGFFNDINYIKLAADCMKRLVSLNSDKTIRMELEAAYSEADQIGGGFLVQVSGQSTKLVRGSGSEHFDVLYRQLWLYALREHPAMPAEVNAKKSGGKTTQVDEDVLFRFAHFARKLGFKTDEIKALLQSNPDRAIARRLLTTARKPEEFDYEDMESCITAVAEVIASAQPIANDKTEECYIVEDHGKPPERSGQPMKNDLARDKEFMYLDVFHGAFPRQNPNLSSLFVQRSMYFALFGKDISLSVDDVNAAPEVPKAAYGGLAFEHRTNPRLIRLSAEQRAVEEGYERQLEDLRGRVAETESRLELLVQKEHERLENVERLQSTLATQESTLDAARSEDRELRERLEGLRQAAAEQVIRLETLQNDVQQRQSQIGELEKRRTDLSGEIRLSLVATNRQNPNFQEEDHEARLLELSEQAIEKQNNVNQLAALNREKQQEMQLLEEERQRLQLLVDKLTAKRKEEEARAATMAAEERERNSVVDKLKEKELQLRQTIDHLDSCLHRLRTKITDATEDEKELQSRIERLTEIERTAMAASGREHDRAEEPAVERPQIKNSTLGTMVRGALNTDEESLTGESNDHATVVGTELVHVPQEPLGPGMVRVQFKLFENGDWAVKDEVTVDPTEPSAVMRLAKKYMRKEYGLFDSNSKALVPETCFQRVTSDGTNTIRLIPKWTGDGKAATEEVEIRKRNKNN</sequence>
<evidence type="ECO:0000313" key="2">
    <source>
        <dbReference type="EMBL" id="OAQ60889.1"/>
    </source>
</evidence>
<keyword evidence="1" id="KW-0175">Coiled coil</keyword>
<dbReference type="OrthoDB" id="4227485at2759"/>
<feature type="coiled-coil region" evidence="1">
    <location>
        <begin position="614"/>
        <end position="711"/>
    </location>
</feature>
<dbReference type="InterPro" id="IPR022198">
    <property type="entry name" value="DUF3723"/>
</dbReference>
<dbReference type="AlphaFoldDB" id="A0A179F715"/>
<dbReference type="RefSeq" id="XP_018138698.1">
    <property type="nucleotide sequence ID" value="XM_018281671.1"/>
</dbReference>
<proteinExistence type="predicted"/>
<dbReference type="GeneID" id="28845665"/>
<dbReference type="Pfam" id="PF12520">
    <property type="entry name" value="DUF3723"/>
    <property type="match status" value="1"/>
</dbReference>
<name>A0A179F715_METCM</name>
<dbReference type="STRING" id="1380566.A0A179F715"/>
<protein>
    <submittedName>
        <fullName evidence="2">IncA protein domain-containing protein</fullName>
    </submittedName>
</protein>
<dbReference type="KEGG" id="pchm:VFPPC_01932"/>
<dbReference type="EMBL" id="LSBJ02000001">
    <property type="protein sequence ID" value="OAQ60889.1"/>
    <property type="molecule type" value="Genomic_DNA"/>
</dbReference>
<accession>A0A179F715</accession>